<evidence type="ECO:0000313" key="3">
    <source>
        <dbReference type="EMBL" id="CEJ81031.1"/>
    </source>
</evidence>
<dbReference type="HOGENOM" id="CLU_010389_0_0_1"/>
<keyword evidence="4" id="KW-1185">Reference proteome</keyword>
<dbReference type="OrthoDB" id="3598281at2759"/>
<sequence>MGQLSDLLQSYRQFQSRSYDESSEAARQDCENRAKMAADTFQAMFGERLENDAFLVEHTPEDILQTFQTWINEIRPVRLLNRMEIGTLEECSNALVHLASDKTAGKEPPVWPYLRKIKVYCNAQILSKGLILADLPGLGDLNSARRNVTERFLRECHEIFVVCNIGRAVTDIGVEDVFKLAMQAKQENLRNVGIVCTRSDEIKPDEARNDWTGPTVERIRQLQREIERKKRELRRIKDQLDDLDSEDERNSEEISRHKDQKKLTKITMKQREFELLEFLITTRSEDVIEKLTAHYEEFIPENNLQVYCISNDFYWDNRDADREESQPYLNLSGIIQLRKRCISIVSNAQHEAATSFMQNDIPALIANVGLWVESGAATMDDERKESIRRVCGVLEQQLVGAFQSGSAPAVRLSRTLQQQFTDNIWSTRNTAQWADGAKDMASVWHGWHHATYAAYCRHFGHYCSGVQPGRNWNEQIIHRMVNDLSTPWESVHNSANGEYDNLSLSVNILLDDLIEYLETELGVAANEVVLLRRVLQTERSILLNEISQAFRTFNTDLFQLRVNTLSGIRTSFVGSAMEGSYRACQNEGGTGSDRRRKAIIEGAVTNRQLFTGIIRESRAGFIALAEAVGIATASSMDDYVAKVGRSLNIIRDQNVASESGRDPAFRRRVEEAVGIAQDIMSGVEDRIRA</sequence>
<name>A0A0A1SSE2_9HYPO</name>
<gene>
    <name evidence="3" type="ORF">VHEMI01183</name>
</gene>
<keyword evidence="1" id="KW-0175">Coiled coil</keyword>
<accession>A0A0A1SSE2</accession>
<reference evidence="3 4" key="1">
    <citation type="journal article" date="2015" name="Genome Announc.">
        <title>Draft Genome Sequence and Gene Annotation of the Entomopathogenic Fungus Verticillium hemipterigenum.</title>
        <authorList>
            <person name="Horn F."/>
            <person name="Habel A."/>
            <person name="Scharf D.H."/>
            <person name="Dworschak J."/>
            <person name="Brakhage A.A."/>
            <person name="Guthke R."/>
            <person name="Hertweck C."/>
            <person name="Linde J."/>
        </authorList>
    </citation>
    <scope>NUCLEOTIDE SEQUENCE [LARGE SCALE GENOMIC DNA]</scope>
</reference>
<protein>
    <recommendedName>
        <fullName evidence="2">DUF7605 domain-containing protein</fullName>
    </recommendedName>
</protein>
<dbReference type="STRING" id="1531966.A0A0A1SSE2"/>
<feature type="domain" description="DUF7605" evidence="2">
    <location>
        <begin position="429"/>
        <end position="610"/>
    </location>
</feature>
<dbReference type="InterPro" id="IPR056024">
    <property type="entry name" value="DUF7605"/>
</dbReference>
<dbReference type="SUPFAM" id="SSF52540">
    <property type="entry name" value="P-loop containing nucleoside triphosphate hydrolases"/>
    <property type="match status" value="1"/>
</dbReference>
<dbReference type="Gene3D" id="3.40.50.300">
    <property type="entry name" value="P-loop containing nucleotide triphosphate hydrolases"/>
    <property type="match status" value="1"/>
</dbReference>
<dbReference type="Pfam" id="PF24564">
    <property type="entry name" value="DUF7605"/>
    <property type="match status" value="1"/>
</dbReference>
<evidence type="ECO:0000256" key="1">
    <source>
        <dbReference type="SAM" id="Coils"/>
    </source>
</evidence>
<dbReference type="Proteomes" id="UP000039046">
    <property type="component" value="Unassembled WGS sequence"/>
</dbReference>
<dbReference type="EMBL" id="CDHN01000001">
    <property type="protein sequence ID" value="CEJ81031.1"/>
    <property type="molecule type" value="Genomic_DNA"/>
</dbReference>
<evidence type="ECO:0000313" key="4">
    <source>
        <dbReference type="Proteomes" id="UP000039046"/>
    </source>
</evidence>
<dbReference type="AlphaFoldDB" id="A0A0A1SSE2"/>
<evidence type="ECO:0000259" key="2">
    <source>
        <dbReference type="Pfam" id="PF24564"/>
    </source>
</evidence>
<dbReference type="PANTHER" id="PTHR36681">
    <property type="entry name" value="NUCLEAR GTPASE, GERMINAL CENTER-ASSOCIATED, TANDEM DUPLICATE 3"/>
    <property type="match status" value="1"/>
</dbReference>
<proteinExistence type="predicted"/>
<feature type="coiled-coil region" evidence="1">
    <location>
        <begin position="216"/>
        <end position="253"/>
    </location>
</feature>
<dbReference type="PANTHER" id="PTHR36681:SF3">
    <property type="entry name" value="NUCLEAR GTPASE, GERMINAL CENTER-ASSOCIATED, TANDEM DUPLICATE 3"/>
    <property type="match status" value="1"/>
</dbReference>
<organism evidence="3 4">
    <name type="scientific">[Torrubiella] hemipterigena</name>
    <dbReference type="NCBI Taxonomy" id="1531966"/>
    <lineage>
        <taxon>Eukaryota</taxon>
        <taxon>Fungi</taxon>
        <taxon>Dikarya</taxon>
        <taxon>Ascomycota</taxon>
        <taxon>Pezizomycotina</taxon>
        <taxon>Sordariomycetes</taxon>
        <taxon>Hypocreomycetidae</taxon>
        <taxon>Hypocreales</taxon>
        <taxon>Clavicipitaceae</taxon>
        <taxon>Clavicipitaceae incertae sedis</taxon>
        <taxon>'Torrubiella' clade</taxon>
    </lineage>
</organism>
<dbReference type="InterPro" id="IPR027417">
    <property type="entry name" value="P-loop_NTPase"/>
</dbReference>